<dbReference type="Proteomes" id="UP000324222">
    <property type="component" value="Unassembled WGS sequence"/>
</dbReference>
<evidence type="ECO:0000313" key="1">
    <source>
        <dbReference type="EMBL" id="MPC57672.1"/>
    </source>
</evidence>
<organism evidence="1 2">
    <name type="scientific">Portunus trituberculatus</name>
    <name type="common">Swimming crab</name>
    <name type="synonym">Neptunus trituberculatus</name>
    <dbReference type="NCBI Taxonomy" id="210409"/>
    <lineage>
        <taxon>Eukaryota</taxon>
        <taxon>Metazoa</taxon>
        <taxon>Ecdysozoa</taxon>
        <taxon>Arthropoda</taxon>
        <taxon>Crustacea</taxon>
        <taxon>Multicrustacea</taxon>
        <taxon>Malacostraca</taxon>
        <taxon>Eumalacostraca</taxon>
        <taxon>Eucarida</taxon>
        <taxon>Decapoda</taxon>
        <taxon>Pleocyemata</taxon>
        <taxon>Brachyura</taxon>
        <taxon>Eubrachyura</taxon>
        <taxon>Portunoidea</taxon>
        <taxon>Portunidae</taxon>
        <taxon>Portuninae</taxon>
        <taxon>Portunus</taxon>
    </lineage>
</organism>
<keyword evidence="2" id="KW-1185">Reference proteome</keyword>
<reference evidence="1 2" key="1">
    <citation type="submission" date="2019-05" db="EMBL/GenBank/DDBJ databases">
        <title>Another draft genome of Portunus trituberculatus and its Hox gene families provides insights of decapod evolution.</title>
        <authorList>
            <person name="Jeong J.-H."/>
            <person name="Song I."/>
            <person name="Kim S."/>
            <person name="Choi T."/>
            <person name="Kim D."/>
            <person name="Ryu S."/>
            <person name="Kim W."/>
        </authorList>
    </citation>
    <scope>NUCLEOTIDE SEQUENCE [LARGE SCALE GENOMIC DNA]</scope>
    <source>
        <tissue evidence="1">Muscle</tissue>
    </source>
</reference>
<dbReference type="EMBL" id="VSRR010014981">
    <property type="protein sequence ID" value="MPC57672.1"/>
    <property type="molecule type" value="Genomic_DNA"/>
</dbReference>
<comment type="caution">
    <text evidence="1">The sequence shown here is derived from an EMBL/GenBank/DDBJ whole genome shotgun (WGS) entry which is preliminary data.</text>
</comment>
<dbReference type="AlphaFoldDB" id="A0A5B7GFE3"/>
<gene>
    <name evidence="1" type="ORF">E2C01_051656</name>
</gene>
<sequence length="85" mass="9232">MLVGCGKLAESGARAGGVGGTELRLCWTGGSMSDLDGMRRTERHAFNAYSGWYHGGFNPTMYFLEVPNSLPTVHYMTWASEGRVA</sequence>
<accession>A0A5B7GFE3</accession>
<name>A0A5B7GFE3_PORTR</name>
<protein>
    <submittedName>
        <fullName evidence="1">Uncharacterized protein</fullName>
    </submittedName>
</protein>
<proteinExistence type="predicted"/>
<evidence type="ECO:0000313" key="2">
    <source>
        <dbReference type="Proteomes" id="UP000324222"/>
    </source>
</evidence>